<dbReference type="Pfam" id="PF01693">
    <property type="entry name" value="Cauli_VI"/>
    <property type="match status" value="2"/>
</dbReference>
<name>A0A0A1SWU8_9HYPO</name>
<dbReference type="SUPFAM" id="SSF55658">
    <property type="entry name" value="L9 N-domain-like"/>
    <property type="match status" value="2"/>
</dbReference>
<feature type="domain" description="Ribonuclease H1 N-terminal" evidence="1">
    <location>
        <begin position="80"/>
        <end position="125"/>
    </location>
</feature>
<dbReference type="Proteomes" id="UP000039046">
    <property type="component" value="Unassembled WGS sequence"/>
</dbReference>
<organism evidence="2 3">
    <name type="scientific">[Torrubiella] hemipterigena</name>
    <dbReference type="NCBI Taxonomy" id="1531966"/>
    <lineage>
        <taxon>Eukaryota</taxon>
        <taxon>Fungi</taxon>
        <taxon>Dikarya</taxon>
        <taxon>Ascomycota</taxon>
        <taxon>Pezizomycotina</taxon>
        <taxon>Sordariomycetes</taxon>
        <taxon>Hypocreomycetidae</taxon>
        <taxon>Hypocreales</taxon>
        <taxon>Clavicipitaceae</taxon>
        <taxon>Clavicipitaceae incertae sedis</taxon>
        <taxon>'Torrubiella' clade</taxon>
    </lineage>
</organism>
<evidence type="ECO:0000259" key="1">
    <source>
        <dbReference type="Pfam" id="PF01693"/>
    </source>
</evidence>
<dbReference type="HOGENOM" id="CLU_1455051_0_0_1"/>
<protein>
    <recommendedName>
        <fullName evidence="1">Ribonuclease H1 N-terminal domain-containing protein</fullName>
    </recommendedName>
</protein>
<evidence type="ECO:0000313" key="3">
    <source>
        <dbReference type="Proteomes" id="UP000039046"/>
    </source>
</evidence>
<keyword evidence="3" id="KW-1185">Reference proteome</keyword>
<dbReference type="Gene3D" id="3.40.970.10">
    <property type="entry name" value="Ribonuclease H1, N-terminal domain"/>
    <property type="match status" value="2"/>
</dbReference>
<dbReference type="InterPro" id="IPR009027">
    <property type="entry name" value="Ribosomal_bL9/RNase_H1_N"/>
</dbReference>
<dbReference type="AlphaFoldDB" id="A0A0A1SWU8"/>
<proteinExistence type="predicted"/>
<dbReference type="OrthoDB" id="407198at2759"/>
<dbReference type="EMBL" id="CDHN01000001">
    <property type="protein sequence ID" value="CEJ82771.1"/>
    <property type="molecule type" value="Genomic_DNA"/>
</dbReference>
<reference evidence="2 3" key="1">
    <citation type="journal article" date="2015" name="Genome Announc.">
        <title>Draft Genome Sequence and Gene Annotation of the Entomopathogenic Fungus Verticillium hemipterigenum.</title>
        <authorList>
            <person name="Horn F."/>
            <person name="Habel A."/>
            <person name="Scharf D.H."/>
            <person name="Dworschak J."/>
            <person name="Brakhage A.A."/>
            <person name="Guthke R."/>
            <person name="Hertweck C."/>
            <person name="Linde J."/>
        </authorList>
    </citation>
    <scope>NUCLEOTIDE SEQUENCE [LARGE SCALE GENOMIC DNA]</scope>
</reference>
<gene>
    <name evidence="2" type="ORF">VHEMI02819</name>
</gene>
<evidence type="ECO:0000313" key="2">
    <source>
        <dbReference type="EMBL" id="CEJ82771.1"/>
    </source>
</evidence>
<sequence length="184" mass="20812">MPQNYYVVLNGGRVEKPTIFSSWGDVHPRVAGCKAKYERFKKLEEAYKYLKDNGVEEGDYHEVINPTAGKTTPDKGSKAFYAVANGTRVGVFDCFCGEDGCKCQVEQAPGACHQRFRTRQQADAFREDWNESVAYIYYKEIKKALDEGKRPLDMKFDISGLRLVQRDIVDAVDDATSQLGDFTI</sequence>
<dbReference type="InterPro" id="IPR037056">
    <property type="entry name" value="RNase_H1_N_sf"/>
</dbReference>
<dbReference type="STRING" id="1531966.A0A0A1SWU8"/>
<accession>A0A0A1SWU8</accession>
<feature type="domain" description="Ribonuclease H1 N-terminal" evidence="1">
    <location>
        <begin position="5"/>
        <end position="49"/>
    </location>
</feature>
<dbReference type="InterPro" id="IPR011320">
    <property type="entry name" value="RNase_H1_N"/>
</dbReference>